<dbReference type="AlphaFoldDB" id="A0A0G4GS35"/>
<feature type="chain" id="PRO_5005190905" description="AP2/ERF domain-containing protein" evidence="7">
    <location>
        <begin position="24"/>
        <end position="667"/>
    </location>
</feature>
<feature type="domain" description="AP2/ERF" evidence="8">
    <location>
        <begin position="349"/>
        <end position="403"/>
    </location>
</feature>
<feature type="compositionally biased region" description="Basic and acidic residues" evidence="6">
    <location>
        <begin position="403"/>
        <end position="418"/>
    </location>
</feature>
<protein>
    <recommendedName>
        <fullName evidence="8">AP2/ERF domain-containing protein</fullName>
    </recommendedName>
</protein>
<evidence type="ECO:0000313" key="9">
    <source>
        <dbReference type="EMBL" id="CEM33424.1"/>
    </source>
</evidence>
<feature type="compositionally biased region" description="Polar residues" evidence="6">
    <location>
        <begin position="441"/>
        <end position="451"/>
    </location>
</feature>
<sequence length="667" mass="75291">MVERGELLVLGCACCFLMLPIDARSDVLLAFCCLQNALIVRREKIWLRRRKPPSIPDQAGLEGRQLISQLLTNKVKGVTSTEGNKNRWLALNDRAGGRVGTGSEPPDDESDPSDGSSSDGGEAEDYEPPDDDSEDDDADNVVSRRGRGDGLGKGSASKEPTAVRVPAPSGTGDLRERAETANRRQSDENNEKAALPTRSYEKSEITGVRRDSTRGRWVASWYENGKQKTESFPAARLGEEGAKRAAIKRREDMEEKWPNQRKTAIIIDDDSRKLIAQLLEKDVKGVRFDERHCNRWVAYWSKGGTQHGKYFAINKHGGIEEAYDKAVACRREAEASGAASLQQPAERQSGHRGVIWDKAGKRWVARWTDASGEQKHCHFSLSTHGGDREAMAAAIRWRERMVEETKREKQDRQMSPRQRDKRPKAASKRQNDKNNDKASHPTKSPNNSSTAGLHRKVYRNVITKDVTHSYWVASWYENGKRKKEHFSVAMLGENGAKREAIRRRKDMEEKWPTQRKAAITLNRQDKKLIDQLRGKKVKGVHFDERHNRWMAAWGVGRKQRKKSFAISTNGSIEEAYEKAVAFRKEKEASGAASVRQPAEIQSGHIGVSWNKKRKAWAASWYDAAAKPQCHYFSVSAYGGDSEKAKADAIDWRETMVEQAEREILVCR</sequence>
<reference evidence="9 10" key="1">
    <citation type="submission" date="2014-11" db="EMBL/GenBank/DDBJ databases">
        <authorList>
            <person name="Zhu J."/>
            <person name="Qi W."/>
            <person name="Song R."/>
        </authorList>
    </citation>
    <scope>NUCLEOTIDE SEQUENCE [LARGE SCALE GENOMIC DNA]</scope>
</reference>
<dbReference type="Pfam" id="PF00847">
    <property type="entry name" value="AP2"/>
    <property type="match status" value="5"/>
</dbReference>
<keyword evidence="3" id="KW-0238">DNA-binding</keyword>
<keyword evidence="2" id="KW-0805">Transcription regulation</keyword>
<dbReference type="GO" id="GO:0005634">
    <property type="term" value="C:nucleus"/>
    <property type="evidence" value="ECO:0007669"/>
    <property type="project" value="UniProtKB-SubCell"/>
</dbReference>
<keyword evidence="7" id="KW-0732">Signal</keyword>
<evidence type="ECO:0000256" key="2">
    <source>
        <dbReference type="ARBA" id="ARBA00023015"/>
    </source>
</evidence>
<evidence type="ECO:0000259" key="8">
    <source>
        <dbReference type="Pfam" id="PF00847"/>
    </source>
</evidence>
<evidence type="ECO:0000256" key="1">
    <source>
        <dbReference type="ARBA" id="ARBA00004123"/>
    </source>
</evidence>
<evidence type="ECO:0000256" key="3">
    <source>
        <dbReference type="ARBA" id="ARBA00023125"/>
    </source>
</evidence>
<evidence type="ECO:0000256" key="5">
    <source>
        <dbReference type="ARBA" id="ARBA00023242"/>
    </source>
</evidence>
<evidence type="ECO:0000256" key="6">
    <source>
        <dbReference type="SAM" id="MobiDB-lite"/>
    </source>
</evidence>
<feature type="signal peptide" evidence="7">
    <location>
        <begin position="1"/>
        <end position="23"/>
    </location>
</feature>
<organism evidence="9 10">
    <name type="scientific">Vitrella brassicaformis (strain CCMP3155)</name>
    <dbReference type="NCBI Taxonomy" id="1169540"/>
    <lineage>
        <taxon>Eukaryota</taxon>
        <taxon>Sar</taxon>
        <taxon>Alveolata</taxon>
        <taxon>Colpodellida</taxon>
        <taxon>Vitrellaceae</taxon>
        <taxon>Vitrella</taxon>
    </lineage>
</organism>
<dbReference type="OrthoDB" id="364262at2759"/>
<keyword evidence="4" id="KW-0804">Transcription</keyword>
<dbReference type="EMBL" id="CDMY01000781">
    <property type="protein sequence ID" value="CEM33424.1"/>
    <property type="molecule type" value="Genomic_DNA"/>
</dbReference>
<dbReference type="Proteomes" id="UP000041254">
    <property type="component" value="Unassembled WGS sequence"/>
</dbReference>
<comment type="subcellular location">
    <subcellularLocation>
        <location evidence="1">Nucleus</location>
    </subcellularLocation>
</comment>
<dbReference type="PhylomeDB" id="A0A0G4GS35"/>
<dbReference type="GO" id="GO:0003677">
    <property type="term" value="F:DNA binding"/>
    <property type="evidence" value="ECO:0007669"/>
    <property type="project" value="UniProtKB-KW"/>
</dbReference>
<feature type="compositionally biased region" description="Acidic residues" evidence="6">
    <location>
        <begin position="121"/>
        <end position="139"/>
    </location>
</feature>
<feature type="region of interest" description="Disordered" evidence="6">
    <location>
        <begin position="403"/>
        <end position="455"/>
    </location>
</feature>
<keyword evidence="10" id="KW-1185">Reference proteome</keyword>
<name>A0A0G4GS35_VITBC</name>
<feature type="region of interest" description="Disordered" evidence="6">
    <location>
        <begin position="86"/>
        <end position="207"/>
    </location>
</feature>
<dbReference type="InParanoid" id="A0A0G4GS35"/>
<feature type="domain" description="AP2/ERF" evidence="8">
    <location>
        <begin position="536"/>
        <end position="588"/>
    </location>
</feature>
<feature type="domain" description="AP2/ERF" evidence="8">
    <location>
        <begin position="282"/>
        <end position="335"/>
    </location>
</feature>
<evidence type="ECO:0000256" key="4">
    <source>
        <dbReference type="ARBA" id="ARBA00023163"/>
    </source>
</evidence>
<feature type="domain" description="AP2/ERF" evidence="8">
    <location>
        <begin position="205"/>
        <end position="255"/>
    </location>
</feature>
<evidence type="ECO:0000256" key="7">
    <source>
        <dbReference type="SAM" id="SignalP"/>
    </source>
</evidence>
<evidence type="ECO:0000313" key="10">
    <source>
        <dbReference type="Proteomes" id="UP000041254"/>
    </source>
</evidence>
<gene>
    <name evidence="9" type="ORF">Vbra_18558</name>
</gene>
<proteinExistence type="predicted"/>
<feature type="compositionally biased region" description="Basic and acidic residues" evidence="6">
    <location>
        <begin position="429"/>
        <end position="439"/>
    </location>
</feature>
<dbReference type="InterPro" id="IPR001471">
    <property type="entry name" value="AP2/ERF_dom"/>
</dbReference>
<feature type="compositionally biased region" description="Basic and acidic residues" evidence="6">
    <location>
        <begin position="173"/>
        <end position="191"/>
    </location>
</feature>
<dbReference type="Gene3D" id="1.20.5.2050">
    <property type="match status" value="6"/>
</dbReference>
<feature type="domain" description="AP2/ERF" evidence="8">
    <location>
        <begin position="603"/>
        <end position="657"/>
    </location>
</feature>
<keyword evidence="5" id="KW-0539">Nucleus</keyword>
<dbReference type="GO" id="GO:0003700">
    <property type="term" value="F:DNA-binding transcription factor activity"/>
    <property type="evidence" value="ECO:0007669"/>
    <property type="project" value="InterPro"/>
</dbReference>
<dbReference type="VEuPathDB" id="CryptoDB:Vbra_18558"/>
<accession>A0A0G4GS35</accession>